<gene>
    <name evidence="2" type="ORF">HDF17_003145</name>
</gene>
<feature type="transmembrane region" description="Helical" evidence="1">
    <location>
        <begin position="5"/>
        <end position="26"/>
    </location>
</feature>
<proteinExistence type="predicted"/>
<feature type="transmembrane region" description="Helical" evidence="1">
    <location>
        <begin position="32"/>
        <end position="51"/>
    </location>
</feature>
<keyword evidence="3" id="KW-1185">Reference proteome</keyword>
<organism evidence="2 3">
    <name type="scientific">Granulicella arctica</name>
    <dbReference type="NCBI Taxonomy" id="940613"/>
    <lineage>
        <taxon>Bacteria</taxon>
        <taxon>Pseudomonadati</taxon>
        <taxon>Acidobacteriota</taxon>
        <taxon>Terriglobia</taxon>
        <taxon>Terriglobales</taxon>
        <taxon>Acidobacteriaceae</taxon>
        <taxon>Granulicella</taxon>
    </lineage>
</organism>
<feature type="transmembrane region" description="Helical" evidence="1">
    <location>
        <begin position="110"/>
        <end position="129"/>
    </location>
</feature>
<dbReference type="EMBL" id="JACCCW010000002">
    <property type="protein sequence ID" value="NYF80825.1"/>
    <property type="molecule type" value="Genomic_DNA"/>
</dbReference>
<keyword evidence="1" id="KW-0472">Membrane</keyword>
<keyword evidence="1" id="KW-1133">Transmembrane helix</keyword>
<name>A0A7Y9PJ21_9BACT</name>
<keyword evidence="1" id="KW-0812">Transmembrane</keyword>
<dbReference type="AlphaFoldDB" id="A0A7Y9PJ21"/>
<sequence>MKSIWLIVSSFAAMYVIATIVGFSTYLLIGPVVMWVSVFTLMPVVSAWLIYGYLRKTTFPLETSMAETAKLLLVWICLSFACDALGYVVIIPAIMHTSPNWTFFRDQSPWIWLSYAVLLFSGYVGRWAYLRSLHA</sequence>
<dbReference type="Proteomes" id="UP000589520">
    <property type="component" value="Unassembled WGS sequence"/>
</dbReference>
<feature type="transmembrane region" description="Helical" evidence="1">
    <location>
        <begin position="72"/>
        <end position="95"/>
    </location>
</feature>
<accession>A0A7Y9PJ21</accession>
<protein>
    <submittedName>
        <fullName evidence="2">Uncharacterized protein</fullName>
    </submittedName>
</protein>
<comment type="caution">
    <text evidence="2">The sequence shown here is derived from an EMBL/GenBank/DDBJ whole genome shotgun (WGS) entry which is preliminary data.</text>
</comment>
<reference evidence="2 3" key="1">
    <citation type="submission" date="2020-07" db="EMBL/GenBank/DDBJ databases">
        <title>Genomic Encyclopedia of Type Strains, Phase IV (KMG-V): Genome sequencing to study the core and pangenomes of soil and plant-associated prokaryotes.</title>
        <authorList>
            <person name="Whitman W."/>
        </authorList>
    </citation>
    <scope>NUCLEOTIDE SEQUENCE [LARGE SCALE GENOMIC DNA]</scope>
    <source>
        <strain evidence="2 3">X4EP2</strain>
    </source>
</reference>
<evidence type="ECO:0000256" key="1">
    <source>
        <dbReference type="SAM" id="Phobius"/>
    </source>
</evidence>
<evidence type="ECO:0000313" key="2">
    <source>
        <dbReference type="EMBL" id="NYF80825.1"/>
    </source>
</evidence>
<evidence type="ECO:0000313" key="3">
    <source>
        <dbReference type="Proteomes" id="UP000589520"/>
    </source>
</evidence>